<sequence length="249" mass="27402">MIAQAVQLTFIFVIVTMDLTTGKQLNDGIRSPCDILDCANNAVCMEVLSENRSESRTSCKCSERYTGSRCQYVVVLKYHLLTSNSAKLEISRDHSNDTNHTDHDITDHESKFTILYWTNFSALACTMASDVNSGPLTIGSLEPDTKYTFCAVSGIAEFCHYYNFHDEMPVNCVFITTSGPTQDDGSAVYIAPLVLTIMFVIGLSPPTGHRVTPTVQPGSAAPQTSTVYSWVHVNILSQERVSHPADHGH</sequence>
<organism evidence="4 5">
    <name type="scientific">Mizuhopecten yessoensis</name>
    <name type="common">Japanese scallop</name>
    <name type="synonym">Patinopecten yessoensis</name>
    <dbReference type="NCBI Taxonomy" id="6573"/>
    <lineage>
        <taxon>Eukaryota</taxon>
        <taxon>Metazoa</taxon>
        <taxon>Spiralia</taxon>
        <taxon>Lophotrochozoa</taxon>
        <taxon>Mollusca</taxon>
        <taxon>Bivalvia</taxon>
        <taxon>Autobranchia</taxon>
        <taxon>Pteriomorphia</taxon>
        <taxon>Pectinida</taxon>
        <taxon>Pectinoidea</taxon>
        <taxon>Pectinidae</taxon>
        <taxon>Mizuhopecten</taxon>
    </lineage>
</organism>
<evidence type="ECO:0000313" key="4">
    <source>
        <dbReference type="EMBL" id="OWF36936.1"/>
    </source>
</evidence>
<feature type="domain" description="EGF-like" evidence="3">
    <location>
        <begin position="29"/>
        <end position="71"/>
    </location>
</feature>
<feature type="disulfide bond" evidence="1">
    <location>
        <begin position="61"/>
        <end position="70"/>
    </location>
</feature>
<dbReference type="SUPFAM" id="SSF57196">
    <property type="entry name" value="EGF/Laminin"/>
    <property type="match status" value="1"/>
</dbReference>
<gene>
    <name evidence="4" type="ORF">KP79_PYT25945</name>
</gene>
<dbReference type="Gene3D" id="2.10.25.10">
    <property type="entry name" value="Laminin"/>
    <property type="match status" value="1"/>
</dbReference>
<comment type="caution">
    <text evidence="1">Lacks conserved residue(s) required for the propagation of feature annotation.</text>
</comment>
<dbReference type="PROSITE" id="PS00022">
    <property type="entry name" value="EGF_1"/>
    <property type="match status" value="1"/>
</dbReference>
<evidence type="ECO:0000256" key="2">
    <source>
        <dbReference type="SAM" id="SignalP"/>
    </source>
</evidence>
<name>A0A210PKJ5_MIZYE</name>
<dbReference type="Proteomes" id="UP000242188">
    <property type="component" value="Unassembled WGS sequence"/>
</dbReference>
<comment type="caution">
    <text evidence="4">The sequence shown here is derived from an EMBL/GenBank/DDBJ whole genome shotgun (WGS) entry which is preliminary data.</text>
</comment>
<reference evidence="4 5" key="1">
    <citation type="journal article" date="2017" name="Nat. Ecol. Evol.">
        <title>Scallop genome provides insights into evolution of bilaterian karyotype and development.</title>
        <authorList>
            <person name="Wang S."/>
            <person name="Zhang J."/>
            <person name="Jiao W."/>
            <person name="Li J."/>
            <person name="Xun X."/>
            <person name="Sun Y."/>
            <person name="Guo X."/>
            <person name="Huan P."/>
            <person name="Dong B."/>
            <person name="Zhang L."/>
            <person name="Hu X."/>
            <person name="Sun X."/>
            <person name="Wang J."/>
            <person name="Zhao C."/>
            <person name="Wang Y."/>
            <person name="Wang D."/>
            <person name="Huang X."/>
            <person name="Wang R."/>
            <person name="Lv J."/>
            <person name="Li Y."/>
            <person name="Zhang Z."/>
            <person name="Liu B."/>
            <person name="Lu W."/>
            <person name="Hui Y."/>
            <person name="Liang J."/>
            <person name="Zhou Z."/>
            <person name="Hou R."/>
            <person name="Li X."/>
            <person name="Liu Y."/>
            <person name="Li H."/>
            <person name="Ning X."/>
            <person name="Lin Y."/>
            <person name="Zhao L."/>
            <person name="Xing Q."/>
            <person name="Dou J."/>
            <person name="Li Y."/>
            <person name="Mao J."/>
            <person name="Guo H."/>
            <person name="Dou H."/>
            <person name="Li T."/>
            <person name="Mu C."/>
            <person name="Jiang W."/>
            <person name="Fu Q."/>
            <person name="Fu X."/>
            <person name="Miao Y."/>
            <person name="Liu J."/>
            <person name="Yu Q."/>
            <person name="Li R."/>
            <person name="Liao H."/>
            <person name="Li X."/>
            <person name="Kong Y."/>
            <person name="Jiang Z."/>
            <person name="Chourrout D."/>
            <person name="Li R."/>
            <person name="Bao Z."/>
        </authorList>
    </citation>
    <scope>NUCLEOTIDE SEQUENCE [LARGE SCALE GENOMIC DNA]</scope>
    <source>
        <strain evidence="4 5">PY_sf001</strain>
    </source>
</reference>
<accession>A0A210PKJ5</accession>
<evidence type="ECO:0000313" key="5">
    <source>
        <dbReference type="Proteomes" id="UP000242188"/>
    </source>
</evidence>
<evidence type="ECO:0000259" key="3">
    <source>
        <dbReference type="PROSITE" id="PS50026"/>
    </source>
</evidence>
<evidence type="ECO:0000256" key="1">
    <source>
        <dbReference type="PROSITE-ProRule" id="PRU00076"/>
    </source>
</evidence>
<protein>
    <recommendedName>
        <fullName evidence="3">EGF-like domain-containing protein</fullName>
    </recommendedName>
</protein>
<dbReference type="EMBL" id="NEDP02074319">
    <property type="protein sequence ID" value="OWF36936.1"/>
    <property type="molecule type" value="Genomic_DNA"/>
</dbReference>
<keyword evidence="1" id="KW-0245">EGF-like domain</keyword>
<dbReference type="InterPro" id="IPR000742">
    <property type="entry name" value="EGF"/>
</dbReference>
<dbReference type="PROSITE" id="PS50026">
    <property type="entry name" value="EGF_3"/>
    <property type="match status" value="1"/>
</dbReference>
<keyword evidence="5" id="KW-1185">Reference proteome</keyword>
<feature type="chain" id="PRO_5011990185" description="EGF-like domain-containing protein" evidence="2">
    <location>
        <begin position="23"/>
        <end position="249"/>
    </location>
</feature>
<feature type="signal peptide" evidence="2">
    <location>
        <begin position="1"/>
        <end position="22"/>
    </location>
</feature>
<proteinExistence type="predicted"/>
<keyword evidence="1" id="KW-1015">Disulfide bond</keyword>
<dbReference type="AlphaFoldDB" id="A0A210PKJ5"/>
<dbReference type="OrthoDB" id="6124499at2759"/>
<keyword evidence="2" id="KW-0732">Signal</keyword>